<dbReference type="Gene3D" id="3.50.50.60">
    <property type="entry name" value="FAD/NAD(P)-binding domain"/>
    <property type="match status" value="1"/>
</dbReference>
<dbReference type="eggNOG" id="KOG2614">
    <property type="taxonomic scope" value="Eukaryota"/>
</dbReference>
<dbReference type="OrthoDB" id="655030at2759"/>
<dbReference type="AlphaFoldDB" id="C1MKN6"/>
<gene>
    <name evidence="7" type="ORF">MICPUCDRAFT_64516</name>
</gene>
<organism evidence="8">
    <name type="scientific">Micromonas pusilla (strain CCMP1545)</name>
    <name type="common">Picoplanktonic green alga</name>
    <dbReference type="NCBI Taxonomy" id="564608"/>
    <lineage>
        <taxon>Eukaryota</taxon>
        <taxon>Viridiplantae</taxon>
        <taxon>Chlorophyta</taxon>
        <taxon>Mamiellophyceae</taxon>
        <taxon>Mamiellales</taxon>
        <taxon>Mamiellaceae</taxon>
        <taxon>Micromonas</taxon>
    </lineage>
</organism>
<keyword evidence="2" id="KW-0274">FAD</keyword>
<dbReference type="InterPro" id="IPR002938">
    <property type="entry name" value="FAD-bd"/>
</dbReference>
<keyword evidence="8" id="KW-1185">Reference proteome</keyword>
<dbReference type="InterPro" id="IPR036188">
    <property type="entry name" value="FAD/NAD-bd_sf"/>
</dbReference>
<dbReference type="STRING" id="564608.C1MKN6"/>
<dbReference type="SUPFAM" id="SSF51905">
    <property type="entry name" value="FAD/NAD(P)-binding domain"/>
    <property type="match status" value="1"/>
</dbReference>
<keyword evidence="1" id="KW-0285">Flavoprotein</keyword>
<keyword evidence="3" id="KW-0560">Oxidoreductase</keyword>
<dbReference type="GO" id="GO:0071949">
    <property type="term" value="F:FAD binding"/>
    <property type="evidence" value="ECO:0007669"/>
    <property type="project" value="InterPro"/>
</dbReference>
<proteinExistence type="predicted"/>
<evidence type="ECO:0000313" key="7">
    <source>
        <dbReference type="EMBL" id="EEH59796.1"/>
    </source>
</evidence>
<dbReference type="PRINTS" id="PR00420">
    <property type="entry name" value="RNGMNOXGNASE"/>
</dbReference>
<evidence type="ECO:0000256" key="3">
    <source>
        <dbReference type="ARBA" id="ARBA00023002"/>
    </source>
</evidence>
<evidence type="ECO:0000256" key="2">
    <source>
        <dbReference type="ARBA" id="ARBA00022827"/>
    </source>
</evidence>
<feature type="domain" description="FAD-binding" evidence="6">
    <location>
        <begin position="445"/>
        <end position="480"/>
    </location>
</feature>
<evidence type="ECO:0000256" key="4">
    <source>
        <dbReference type="ARBA" id="ARBA00023033"/>
    </source>
</evidence>
<evidence type="ECO:0000256" key="1">
    <source>
        <dbReference type="ARBA" id="ARBA00022630"/>
    </source>
</evidence>
<keyword evidence="4" id="KW-0503">Monooxygenase</keyword>
<dbReference type="InterPro" id="IPR006076">
    <property type="entry name" value="FAD-dep_OxRdtase"/>
</dbReference>
<dbReference type="GO" id="GO:0004497">
    <property type="term" value="F:monooxygenase activity"/>
    <property type="evidence" value="ECO:0007669"/>
    <property type="project" value="UniProtKB-KW"/>
</dbReference>
<dbReference type="Pfam" id="PF01494">
    <property type="entry name" value="FAD_binding_3"/>
    <property type="match status" value="1"/>
</dbReference>
<reference evidence="7 8" key="1">
    <citation type="journal article" date="2009" name="Science">
        <title>Green evolution and dynamic adaptations revealed by genomes of the marine picoeukaryotes Micromonas.</title>
        <authorList>
            <person name="Worden A.Z."/>
            <person name="Lee J.H."/>
            <person name="Mock T."/>
            <person name="Rouze P."/>
            <person name="Simmons M.P."/>
            <person name="Aerts A.L."/>
            <person name="Allen A.E."/>
            <person name="Cuvelier M.L."/>
            <person name="Derelle E."/>
            <person name="Everett M.V."/>
            <person name="Foulon E."/>
            <person name="Grimwood J."/>
            <person name="Gundlach H."/>
            <person name="Henrissat B."/>
            <person name="Napoli C."/>
            <person name="McDonald S.M."/>
            <person name="Parker M.S."/>
            <person name="Rombauts S."/>
            <person name="Salamov A."/>
            <person name="Von Dassow P."/>
            <person name="Badger J.H."/>
            <person name="Coutinho P.M."/>
            <person name="Demir E."/>
            <person name="Dubchak I."/>
            <person name="Gentemann C."/>
            <person name="Eikrem W."/>
            <person name="Gready J.E."/>
            <person name="John U."/>
            <person name="Lanier W."/>
            <person name="Lindquist E.A."/>
            <person name="Lucas S."/>
            <person name="Mayer K.F."/>
            <person name="Moreau H."/>
            <person name="Not F."/>
            <person name="Otillar R."/>
            <person name="Panaud O."/>
            <person name="Pangilinan J."/>
            <person name="Paulsen I."/>
            <person name="Piegu B."/>
            <person name="Poliakov A."/>
            <person name="Robbens S."/>
            <person name="Schmutz J."/>
            <person name="Toulza E."/>
            <person name="Wyss T."/>
            <person name="Zelensky A."/>
            <person name="Zhou K."/>
            <person name="Armbrust E.V."/>
            <person name="Bhattacharya D."/>
            <person name="Goodenough U.W."/>
            <person name="Van de Peer Y."/>
            <person name="Grigoriev I.V."/>
        </authorList>
    </citation>
    <scope>NUCLEOTIDE SEQUENCE [LARGE SCALE GENOMIC DNA]</scope>
    <source>
        <strain evidence="7 8">CCMP1545</strain>
    </source>
</reference>
<evidence type="ECO:0000313" key="8">
    <source>
        <dbReference type="Proteomes" id="UP000001876"/>
    </source>
</evidence>
<evidence type="ECO:0000259" key="5">
    <source>
        <dbReference type="Pfam" id="PF01266"/>
    </source>
</evidence>
<dbReference type="GeneID" id="9681515"/>
<feature type="domain" description="FAD dependent oxidoreductase" evidence="5">
    <location>
        <begin position="103"/>
        <end position="234"/>
    </location>
</feature>
<evidence type="ECO:0000259" key="6">
    <source>
        <dbReference type="Pfam" id="PF01494"/>
    </source>
</evidence>
<dbReference type="PANTHER" id="PTHR46972:SF1">
    <property type="entry name" value="FAD DEPENDENT OXIDOREDUCTASE DOMAIN-CONTAINING PROTEIN"/>
    <property type="match status" value="1"/>
</dbReference>
<dbReference type="PANTHER" id="PTHR46972">
    <property type="entry name" value="MONOOXYGENASE ASQM-RELATED"/>
    <property type="match status" value="1"/>
</dbReference>
<dbReference type="Proteomes" id="UP000001876">
    <property type="component" value="Unassembled WGS sequence"/>
</dbReference>
<dbReference type="Pfam" id="PF01266">
    <property type="entry name" value="DAO"/>
    <property type="match status" value="1"/>
</dbReference>
<accession>C1MKN6</accession>
<dbReference type="KEGG" id="mpp:MICPUCDRAFT_64516"/>
<sequence length="566" mass="61841">MMWCDKCAGEGMLVTLTKKQKRARKWRRLELEQRHQGRGRGVCETGGGEDGNEANRKAFKVLSSAPILSPKNFRMCFHCDGTGLVLSPHGDLPTPMAYSSRVEIIGAGIGGAALALTLQQRGVSVALFEKDHRFTSRKHGYGLTMQKYSGGTALSHLGLVLEGVGSSSNISFSSNGDELGRYGHATLADFDESEGVGTTASDKGCNVHLPRQVLRQALLRRLAPGTTQWRQWLECTEGVRRTYLQYLSLESESSNSDFAPSVVSVWSRESCDLLVGADGIFSKVREILVGKEITDEYSLHYSGVLVVLGICHGFDHPLCHHKVLQVVDGESRLYVMPFSASPDGDGVLAPAVQKKEGTNTVDQNAAMMWQFSFPLDEASARDLTSSKFSGGILLNEVIKRCEGWPDPVHGLLVSTKTENVSGYPVFDRNCVRPADCRDLREKSTRRVVLIGDAAHPMSPFKGQGANQALLDAVQLARALVRTSAYSPHEIERLHGCVSHFSYNDEVELALRHFEGAMYSRSNEKVRRSRDAAAYLHSPAALAEGNRVRAHVAAAAAEAEAADDIVR</sequence>
<dbReference type="RefSeq" id="XP_003056420.1">
    <property type="nucleotide sequence ID" value="XM_003056374.1"/>
</dbReference>
<name>C1MKN6_MICPC</name>
<dbReference type="EMBL" id="GG663736">
    <property type="protein sequence ID" value="EEH59796.1"/>
    <property type="molecule type" value="Genomic_DNA"/>
</dbReference>
<protein>
    <submittedName>
        <fullName evidence="7">Predicted protein</fullName>
    </submittedName>
</protein>